<dbReference type="InterPro" id="IPR031346">
    <property type="entry name" value="DUF2154_N"/>
</dbReference>
<evidence type="ECO:0000313" key="3">
    <source>
        <dbReference type="EMBL" id="MCY6372738.1"/>
    </source>
</evidence>
<proteinExistence type="predicted"/>
<organism evidence="3 4">
    <name type="scientific">Clostridium ganghwense</name>
    <dbReference type="NCBI Taxonomy" id="312089"/>
    <lineage>
        <taxon>Bacteria</taxon>
        <taxon>Bacillati</taxon>
        <taxon>Bacillota</taxon>
        <taxon>Clostridia</taxon>
        <taxon>Eubacteriales</taxon>
        <taxon>Clostridiaceae</taxon>
        <taxon>Clostridium</taxon>
    </lineage>
</organism>
<keyword evidence="4" id="KW-1185">Reference proteome</keyword>
<dbReference type="InterPro" id="IPR024425">
    <property type="entry name" value="LiaF-like_C"/>
</dbReference>
<accession>A0ABT4CV02</accession>
<comment type="caution">
    <text evidence="3">The sequence shown here is derived from an EMBL/GenBank/DDBJ whole genome shotgun (WGS) entry which is preliminary data.</text>
</comment>
<gene>
    <name evidence="3" type="ORF">OXH55_19285</name>
</gene>
<name>A0ABT4CV02_9CLOT</name>
<evidence type="ECO:0000313" key="4">
    <source>
        <dbReference type="Proteomes" id="UP001079657"/>
    </source>
</evidence>
<dbReference type="Pfam" id="PF09922">
    <property type="entry name" value="LiaF-like_C"/>
    <property type="match status" value="1"/>
</dbReference>
<dbReference type="EMBL" id="JAPQES010000010">
    <property type="protein sequence ID" value="MCY6372738.1"/>
    <property type="molecule type" value="Genomic_DNA"/>
</dbReference>
<reference evidence="3" key="1">
    <citation type="submission" date="2022-12" db="EMBL/GenBank/DDBJ databases">
        <authorList>
            <person name="Wang J."/>
        </authorList>
    </citation>
    <scope>NUCLEOTIDE SEQUENCE</scope>
    <source>
        <strain evidence="3">HY-42-06</strain>
    </source>
</reference>
<evidence type="ECO:0000259" key="1">
    <source>
        <dbReference type="Pfam" id="PF09922"/>
    </source>
</evidence>
<sequence length="243" mass="26507">MKIKIKLLVILGIVGVAAALNGCGVSINVNNKNKATKTETKVVELQGAKKVKVDIDMGVGELQIKDGQDKLMNGEFIYTIPEWKPEVEYNVNGEEGKLKVIQPSSMDGSAGKNEYRWNLGFNKEIPMDMDINLGVGESNIDLSKLNINNLDMKTGVGEVNLNIAGDYKNDMNVNIEAGIGKCEIYLPKNIGVKVEVEKGLGDIKANGFKIDNDNYINDSYGKTKNNINVCVKAGIGEVELKLK</sequence>
<evidence type="ECO:0000259" key="2">
    <source>
        <dbReference type="Pfam" id="PF17115"/>
    </source>
</evidence>
<feature type="domain" description="Cell wall-active antibiotics response LiaF-like C-terminal" evidence="1">
    <location>
        <begin position="147"/>
        <end position="239"/>
    </location>
</feature>
<feature type="domain" description="DUF2154" evidence="2">
    <location>
        <begin position="47"/>
        <end position="135"/>
    </location>
</feature>
<dbReference type="RefSeq" id="WP_268051795.1">
    <property type="nucleotide sequence ID" value="NZ_JAPQES010000010.1"/>
</dbReference>
<dbReference type="Pfam" id="PF17115">
    <property type="entry name" value="Toast_rack_N"/>
    <property type="match status" value="1"/>
</dbReference>
<dbReference type="Proteomes" id="UP001079657">
    <property type="component" value="Unassembled WGS sequence"/>
</dbReference>
<protein>
    <submittedName>
        <fullName evidence="3">Toast rack family protein</fullName>
    </submittedName>
</protein>